<dbReference type="Proteomes" id="UP000324800">
    <property type="component" value="Unassembled WGS sequence"/>
</dbReference>
<protein>
    <submittedName>
        <fullName evidence="1">Uncharacterized protein</fullName>
    </submittedName>
</protein>
<gene>
    <name evidence="1" type="ORF">EZS28_041936</name>
</gene>
<organism evidence="1 2">
    <name type="scientific">Streblomastix strix</name>
    <dbReference type="NCBI Taxonomy" id="222440"/>
    <lineage>
        <taxon>Eukaryota</taxon>
        <taxon>Metamonada</taxon>
        <taxon>Preaxostyla</taxon>
        <taxon>Oxymonadida</taxon>
        <taxon>Streblomastigidae</taxon>
        <taxon>Streblomastix</taxon>
    </lineage>
</organism>
<sequence length="159" mass="18435">MDQKAKDYDPFVPVFNEDHTKKLRERSRVDQSSSQIASVIKNLVVAQSTKVLAVQAIFQKGKLEAAVRIFDTFKLIGYATGEAQQIRKLHLDHRSSRFSNIKPPTSSAYTFKDRIRIYDLRQVEEQAQEEEKEVEEVTLTTDDPIQYLFNQLLFTIRLV</sequence>
<comment type="caution">
    <text evidence="1">The sequence shown here is derived from an EMBL/GenBank/DDBJ whole genome shotgun (WGS) entry which is preliminary data.</text>
</comment>
<reference evidence="1 2" key="1">
    <citation type="submission" date="2019-03" db="EMBL/GenBank/DDBJ databases">
        <title>Single cell metagenomics reveals metabolic interactions within the superorganism composed of flagellate Streblomastix strix and complex community of Bacteroidetes bacteria on its surface.</title>
        <authorList>
            <person name="Treitli S.C."/>
            <person name="Kolisko M."/>
            <person name="Husnik F."/>
            <person name="Keeling P."/>
            <person name="Hampl V."/>
        </authorList>
    </citation>
    <scope>NUCLEOTIDE SEQUENCE [LARGE SCALE GENOMIC DNA]</scope>
    <source>
        <strain evidence="1">ST1C</strain>
    </source>
</reference>
<dbReference type="AlphaFoldDB" id="A0A5J4TW50"/>
<accession>A0A5J4TW50</accession>
<name>A0A5J4TW50_9EUKA</name>
<evidence type="ECO:0000313" key="1">
    <source>
        <dbReference type="EMBL" id="KAA6362537.1"/>
    </source>
</evidence>
<evidence type="ECO:0000313" key="2">
    <source>
        <dbReference type="Proteomes" id="UP000324800"/>
    </source>
</evidence>
<dbReference type="EMBL" id="SNRW01024069">
    <property type="protein sequence ID" value="KAA6362537.1"/>
    <property type="molecule type" value="Genomic_DNA"/>
</dbReference>
<proteinExistence type="predicted"/>